<accession>M3A637</accession>
<evidence type="ECO:0000313" key="2">
    <source>
        <dbReference type="EMBL" id="EME86579.1"/>
    </source>
</evidence>
<dbReference type="VEuPathDB" id="FungiDB:MYCFIDRAFT_206858"/>
<sequence>MNITIPLHIRIVVYAKKNFKNRYVRYSLALFQLSYREISATDSGRFYQAMNENLNLLLEELSCLNIIMLPSAVDHCLSEHLIDLWGRISYSSSCAWAAFRSTGTALSPRHLDAIHPHSMDGTLSIVAQYGRNPFGPMVDDCCPSKDSQARGEPLIDIGSDALSRVKSADTQAWRIYVPGEKGAKHLKKPEPRRNTKQRNRSVRSSASPIIVSAPPTSQTALIASRLAHAITAINSEFSWIAVGPSLIGKDKVFDIAALACSQACEYYLQKSSGVNDEALHRAALDNYDLAVSRLRIKLGSNTSRKDGLDFAAATSGALSTAASMIRVHDHRNKTIDGEEGYIHYDALSRYLVVDAAMTRAPSAIHRAIFHDIIRYKYFRACSLGTLDSAPEFPRKYQAYWDLMSPYSFGTRTEYWGRLQSSCQKIDARLPDLIQYVQKLRQGSDVSSFEVIGLSQHLLTLQDRAAEDVAKAIGKVVDTQDDCSILPKAFDFTGCCHWPFLVHYWPLANFAPFALCRRYFSPLLTCLWKSIGCSTAFLTSSQEHSHEHTTCNEGWVWAADPQIEGLQTDNLREWILDTLRNGIGVGFAQGWTAADLKQRAGLFAMTPTGLDDIWCCKQLRR</sequence>
<keyword evidence="3" id="KW-1185">Reference proteome</keyword>
<dbReference type="EMBL" id="KB446556">
    <property type="protein sequence ID" value="EME86579.1"/>
    <property type="molecule type" value="Genomic_DNA"/>
</dbReference>
<name>M3A637_PSEFD</name>
<dbReference type="Proteomes" id="UP000016932">
    <property type="component" value="Unassembled WGS sequence"/>
</dbReference>
<dbReference type="HOGENOM" id="CLU_440829_0_0_1"/>
<dbReference type="KEGG" id="pfj:MYCFIDRAFT_206858"/>
<evidence type="ECO:0000256" key="1">
    <source>
        <dbReference type="SAM" id="MobiDB-lite"/>
    </source>
</evidence>
<proteinExistence type="predicted"/>
<dbReference type="AlphaFoldDB" id="M3A637"/>
<dbReference type="RefSeq" id="XP_007923801.1">
    <property type="nucleotide sequence ID" value="XM_007925610.1"/>
</dbReference>
<reference evidence="2 3" key="1">
    <citation type="journal article" date="2012" name="PLoS Pathog.">
        <title>Diverse lifestyles and strategies of plant pathogenesis encoded in the genomes of eighteen Dothideomycetes fungi.</title>
        <authorList>
            <person name="Ohm R.A."/>
            <person name="Feau N."/>
            <person name="Henrissat B."/>
            <person name="Schoch C.L."/>
            <person name="Horwitz B.A."/>
            <person name="Barry K.W."/>
            <person name="Condon B.J."/>
            <person name="Copeland A.C."/>
            <person name="Dhillon B."/>
            <person name="Glaser F."/>
            <person name="Hesse C.N."/>
            <person name="Kosti I."/>
            <person name="LaButti K."/>
            <person name="Lindquist E.A."/>
            <person name="Lucas S."/>
            <person name="Salamov A.A."/>
            <person name="Bradshaw R.E."/>
            <person name="Ciuffetti L."/>
            <person name="Hamelin R.C."/>
            <person name="Kema G.H.J."/>
            <person name="Lawrence C."/>
            <person name="Scott J.A."/>
            <person name="Spatafora J.W."/>
            <person name="Turgeon B.G."/>
            <person name="de Wit P.J.G.M."/>
            <person name="Zhong S."/>
            <person name="Goodwin S.B."/>
            <person name="Grigoriev I.V."/>
        </authorList>
    </citation>
    <scope>NUCLEOTIDE SEQUENCE [LARGE SCALE GENOMIC DNA]</scope>
    <source>
        <strain evidence="2 3">CIRAD86</strain>
    </source>
</reference>
<gene>
    <name evidence="2" type="ORF">MYCFIDRAFT_206858</name>
</gene>
<dbReference type="OrthoDB" id="10380868at2759"/>
<organism evidence="2 3">
    <name type="scientific">Pseudocercospora fijiensis (strain CIRAD86)</name>
    <name type="common">Black leaf streak disease fungus</name>
    <name type="synonym">Mycosphaerella fijiensis</name>
    <dbReference type="NCBI Taxonomy" id="383855"/>
    <lineage>
        <taxon>Eukaryota</taxon>
        <taxon>Fungi</taxon>
        <taxon>Dikarya</taxon>
        <taxon>Ascomycota</taxon>
        <taxon>Pezizomycotina</taxon>
        <taxon>Dothideomycetes</taxon>
        <taxon>Dothideomycetidae</taxon>
        <taxon>Mycosphaerellales</taxon>
        <taxon>Mycosphaerellaceae</taxon>
        <taxon>Pseudocercospora</taxon>
    </lineage>
</organism>
<dbReference type="GeneID" id="19336517"/>
<feature type="region of interest" description="Disordered" evidence="1">
    <location>
        <begin position="182"/>
        <end position="206"/>
    </location>
</feature>
<protein>
    <submittedName>
        <fullName evidence="2">Uncharacterized protein</fullName>
    </submittedName>
</protein>
<evidence type="ECO:0000313" key="3">
    <source>
        <dbReference type="Proteomes" id="UP000016932"/>
    </source>
</evidence>